<proteinExistence type="predicted"/>
<dbReference type="Proteomes" id="UP000789920">
    <property type="component" value="Unassembled WGS sequence"/>
</dbReference>
<name>A0ACA9M4G7_9GLOM</name>
<gene>
    <name evidence="1" type="ORF">RPERSI_LOCUS4667</name>
</gene>
<keyword evidence="2" id="KW-1185">Reference proteome</keyword>
<organism evidence="1 2">
    <name type="scientific">Racocetra persica</name>
    <dbReference type="NCBI Taxonomy" id="160502"/>
    <lineage>
        <taxon>Eukaryota</taxon>
        <taxon>Fungi</taxon>
        <taxon>Fungi incertae sedis</taxon>
        <taxon>Mucoromycota</taxon>
        <taxon>Glomeromycotina</taxon>
        <taxon>Glomeromycetes</taxon>
        <taxon>Diversisporales</taxon>
        <taxon>Gigasporaceae</taxon>
        <taxon>Racocetra</taxon>
    </lineage>
</organism>
<evidence type="ECO:0000313" key="1">
    <source>
        <dbReference type="EMBL" id="CAG8568750.1"/>
    </source>
</evidence>
<accession>A0ACA9M4G7</accession>
<comment type="caution">
    <text evidence="1">The sequence shown here is derived from an EMBL/GenBank/DDBJ whole genome shotgun (WGS) entry which is preliminary data.</text>
</comment>
<evidence type="ECO:0000313" key="2">
    <source>
        <dbReference type="Proteomes" id="UP000789920"/>
    </source>
</evidence>
<dbReference type="EMBL" id="CAJVQC010006598">
    <property type="protein sequence ID" value="CAG8568750.1"/>
    <property type="molecule type" value="Genomic_DNA"/>
</dbReference>
<feature type="non-terminal residue" evidence="1">
    <location>
        <position position="1"/>
    </location>
</feature>
<sequence>NFNGENVTDFFNTQLDQNNFDNKNEIDYSNTQYSDAQLNELESHNDNINIADTSSHMEIIENSHTSDDYNNSDNSNQSDQNNNSEQDGYNIYEEIDSSEETDNEDHERITPSSLLNVNSRLPEILDILPEPSYNPPQMIYPYQSIITRMASILADETNERLMDSPFKRQVEKGDKTDVRIGLALNLDWYTPYSRVKRSCAPIYITVLNFPRHIRYRSENLILTGIIPGPREPDTTQLQNYLQPIINELKQLWSGQLFKTTLYPIGRMFHCALIQIACNIPAVCKDSPKLGIKQLYEIQDQIDATPLPVDIGHINFKITSGFDALTADQWKTWSQRIITEAEIEAGHIAMMTFLKYAEQIYGKRFCSPNMHLHKHLREELGLFPNSNRNMELEVLENFNHQIHIQQIKTTAFSYLPQNFLSSLDLIAQTNIEQNRTLGHYNFTVQEALNFRAMSGGLINHVVTGSERFPGHFIGPFREIILPTKITEFLVQYYSNIYPNYSFHSENQNPNSKQSILVSSTSRRAIALKLEMKYINHSFHALI</sequence>
<reference evidence="1" key="1">
    <citation type="submission" date="2021-06" db="EMBL/GenBank/DDBJ databases">
        <authorList>
            <person name="Kallberg Y."/>
            <person name="Tangrot J."/>
            <person name="Rosling A."/>
        </authorList>
    </citation>
    <scope>NUCLEOTIDE SEQUENCE</scope>
    <source>
        <strain evidence="1">MA461A</strain>
    </source>
</reference>
<protein>
    <submittedName>
        <fullName evidence="1">29327_t:CDS:1</fullName>
    </submittedName>
</protein>